<dbReference type="KEGG" id="nml:Namu_0737"/>
<gene>
    <name evidence="1" type="ordered locus">Namu_0737</name>
</gene>
<dbReference type="EMBL" id="CP001737">
    <property type="protein sequence ID" value="ACV77151.1"/>
    <property type="molecule type" value="Genomic_DNA"/>
</dbReference>
<dbReference type="AlphaFoldDB" id="C8X983"/>
<dbReference type="InParanoid" id="C8X983"/>
<sequence>MTQLSLWSADLTAPVGEDLGGLLAADGRLEEGDDGVRLIIPLADPWRASALVRECRVRDVDAHIETDEHVTELRTDPAPVLAELRERWVDGPDKVMPAGLELSAGLIRCWVIASGRPAPVGYLLGLDPRTPELHQPLAAVCAAMGLAGSILGPRGGGPAVRIVGHRRCSRLAEMVGTPPPEAPAGQFPQPMH</sequence>
<dbReference type="Proteomes" id="UP000002218">
    <property type="component" value="Chromosome"/>
</dbReference>
<keyword evidence="2" id="KW-1185">Reference proteome</keyword>
<reference evidence="1 2" key="2">
    <citation type="journal article" date="2010" name="Stand. Genomic Sci.">
        <title>Complete genome sequence of Nakamurella multipartita type strain (Y-104).</title>
        <authorList>
            <person name="Tice H."/>
            <person name="Mayilraj S."/>
            <person name="Sims D."/>
            <person name="Lapidus A."/>
            <person name="Nolan M."/>
            <person name="Lucas S."/>
            <person name="Glavina Del Rio T."/>
            <person name="Copeland A."/>
            <person name="Cheng J.F."/>
            <person name="Meincke L."/>
            <person name="Bruce D."/>
            <person name="Goodwin L."/>
            <person name="Pitluck S."/>
            <person name="Ivanova N."/>
            <person name="Mavromatis K."/>
            <person name="Ovchinnikova G."/>
            <person name="Pati A."/>
            <person name="Chen A."/>
            <person name="Palaniappan K."/>
            <person name="Land M."/>
            <person name="Hauser L."/>
            <person name="Chang Y.J."/>
            <person name="Jeffries C.D."/>
            <person name="Detter J.C."/>
            <person name="Brettin T."/>
            <person name="Rohde M."/>
            <person name="Goker M."/>
            <person name="Bristow J."/>
            <person name="Eisen J.A."/>
            <person name="Markowitz V."/>
            <person name="Hugenholtz P."/>
            <person name="Kyrpides N.C."/>
            <person name="Klenk H.P."/>
            <person name="Chen F."/>
        </authorList>
    </citation>
    <scope>NUCLEOTIDE SEQUENCE [LARGE SCALE GENOMIC DNA]</scope>
    <source>
        <strain evidence="2">ATCC 700099 / DSM 44233 / CIP 104796 / JCM 9543 / NBRC 105858 / Y-104</strain>
    </source>
</reference>
<name>C8X983_NAKMY</name>
<organism evidence="1 2">
    <name type="scientific">Nakamurella multipartita (strain ATCC 700099 / DSM 44233 / CIP 104796 / JCM 9543 / NBRC 105858 / Y-104)</name>
    <name type="common">Microsphaera multipartita</name>
    <dbReference type="NCBI Taxonomy" id="479431"/>
    <lineage>
        <taxon>Bacteria</taxon>
        <taxon>Bacillati</taxon>
        <taxon>Actinomycetota</taxon>
        <taxon>Actinomycetes</taxon>
        <taxon>Nakamurellales</taxon>
        <taxon>Nakamurellaceae</taxon>
        <taxon>Nakamurella</taxon>
    </lineage>
</organism>
<proteinExistence type="predicted"/>
<protein>
    <submittedName>
        <fullName evidence="1">Uncharacterized protein</fullName>
    </submittedName>
</protein>
<evidence type="ECO:0000313" key="2">
    <source>
        <dbReference type="Proteomes" id="UP000002218"/>
    </source>
</evidence>
<reference evidence="2" key="1">
    <citation type="submission" date="2009-09" db="EMBL/GenBank/DDBJ databases">
        <title>The complete genome of Nakamurella multipartita DSM 44233.</title>
        <authorList>
            <consortium name="US DOE Joint Genome Institute (JGI-PGF)"/>
            <person name="Lucas S."/>
            <person name="Copeland A."/>
            <person name="Lapidus A."/>
            <person name="Glavina del Rio T."/>
            <person name="Dalin E."/>
            <person name="Tice H."/>
            <person name="Bruce D."/>
            <person name="Goodwin L."/>
            <person name="Pitluck S."/>
            <person name="Kyrpides N."/>
            <person name="Mavromatis K."/>
            <person name="Ivanova N."/>
            <person name="Ovchinnikova G."/>
            <person name="Sims D."/>
            <person name="Meincke L."/>
            <person name="Brettin T."/>
            <person name="Detter J.C."/>
            <person name="Han C."/>
            <person name="Larimer F."/>
            <person name="Land M."/>
            <person name="Hauser L."/>
            <person name="Markowitz V."/>
            <person name="Cheng J.-F."/>
            <person name="Hugenholtz P."/>
            <person name="Woyke T."/>
            <person name="Wu D."/>
            <person name="Klenk H.-P."/>
            <person name="Eisen J.A."/>
        </authorList>
    </citation>
    <scope>NUCLEOTIDE SEQUENCE [LARGE SCALE GENOMIC DNA]</scope>
    <source>
        <strain evidence="2">ATCC 700099 / DSM 44233 / CIP 104796 / JCM 9543 / NBRC 105858 / Y-104</strain>
    </source>
</reference>
<evidence type="ECO:0000313" key="1">
    <source>
        <dbReference type="EMBL" id="ACV77151.1"/>
    </source>
</evidence>
<dbReference type="RefSeq" id="WP_015746067.1">
    <property type="nucleotide sequence ID" value="NC_013235.1"/>
</dbReference>
<accession>C8X983</accession>
<dbReference type="STRING" id="479431.Namu_0737"/>
<dbReference type="HOGENOM" id="CLU_101787_0_0_11"/>
<dbReference type="eggNOG" id="ENOG5032W65">
    <property type="taxonomic scope" value="Bacteria"/>
</dbReference>
<dbReference type="OrthoDB" id="3403532at2"/>